<evidence type="ECO:0000256" key="10">
    <source>
        <dbReference type="RuleBase" id="RU000696"/>
    </source>
</evidence>
<comment type="catalytic activity">
    <reaction evidence="9">
        <text>(2R)-3-phosphoglycerate + ATP = (2R)-3-phospho-glyceroyl phosphate + ADP</text>
        <dbReference type="Rhea" id="RHEA:14801"/>
        <dbReference type="ChEBI" id="CHEBI:30616"/>
        <dbReference type="ChEBI" id="CHEBI:57604"/>
        <dbReference type="ChEBI" id="CHEBI:58272"/>
        <dbReference type="ChEBI" id="CHEBI:456216"/>
        <dbReference type="EC" id="2.7.2.3"/>
    </reaction>
</comment>
<evidence type="ECO:0000256" key="9">
    <source>
        <dbReference type="RuleBase" id="RU000532"/>
    </source>
</evidence>
<dbReference type="Pfam" id="PF00162">
    <property type="entry name" value="PGK"/>
    <property type="match status" value="1"/>
</dbReference>
<dbReference type="GO" id="GO:0043531">
    <property type="term" value="F:ADP binding"/>
    <property type="evidence" value="ECO:0007669"/>
    <property type="project" value="TreeGrafter"/>
</dbReference>
<comment type="subunit">
    <text evidence="10">Monomer.</text>
</comment>
<dbReference type="PROSITE" id="PS00111">
    <property type="entry name" value="PGLYCERATE_KINASE"/>
    <property type="match status" value="1"/>
</dbReference>
<dbReference type="GO" id="GO:0006094">
    <property type="term" value="P:gluconeogenesis"/>
    <property type="evidence" value="ECO:0007669"/>
    <property type="project" value="TreeGrafter"/>
</dbReference>
<dbReference type="EMBL" id="AP019300">
    <property type="protein sequence ID" value="BBH01459.1"/>
    <property type="molecule type" value="Genomic_DNA"/>
</dbReference>
<reference evidence="11" key="1">
    <citation type="journal article" date="2019" name="Science">
        <title>Mutation of a bHLH transcription factor allowed almond domestication.</title>
        <authorList>
            <person name="Sanchez-Perez R."/>
            <person name="Pavan S."/>
            <person name="Mazzeo R."/>
            <person name="Moldovan C."/>
            <person name="Aiese Cigliano R."/>
            <person name="Del Cueto J."/>
            <person name="Ricciardi F."/>
            <person name="Lotti C."/>
            <person name="Ricciardi L."/>
            <person name="Dicenta F."/>
            <person name="Lopez-Marques R.L."/>
            <person name="Lindberg Moller B."/>
        </authorList>
    </citation>
    <scope>NUCLEOTIDE SEQUENCE</scope>
</reference>
<protein>
    <recommendedName>
        <fullName evidence="3 9">Phosphoglycerate kinase</fullName>
        <ecNumber evidence="3 9">2.7.2.3</ecNumber>
    </recommendedName>
</protein>
<accession>A0A4Y1RB97</accession>
<dbReference type="InterPro" id="IPR036043">
    <property type="entry name" value="Phosphoglycerate_kinase_sf"/>
</dbReference>
<dbReference type="GO" id="GO:0005524">
    <property type="term" value="F:ATP binding"/>
    <property type="evidence" value="ECO:0007669"/>
    <property type="project" value="UniProtKB-KW"/>
</dbReference>
<dbReference type="GO" id="GO:0004618">
    <property type="term" value="F:phosphoglycerate kinase activity"/>
    <property type="evidence" value="ECO:0007669"/>
    <property type="project" value="UniProtKB-EC"/>
</dbReference>
<evidence type="ECO:0000256" key="4">
    <source>
        <dbReference type="ARBA" id="ARBA00022679"/>
    </source>
</evidence>
<gene>
    <name evidence="11" type="ORF">Prudu_011732</name>
</gene>
<evidence type="ECO:0000256" key="6">
    <source>
        <dbReference type="ARBA" id="ARBA00022777"/>
    </source>
</evidence>
<organism evidence="11">
    <name type="scientific">Prunus dulcis</name>
    <name type="common">Almond</name>
    <name type="synonym">Amygdalus dulcis</name>
    <dbReference type="NCBI Taxonomy" id="3755"/>
    <lineage>
        <taxon>Eukaryota</taxon>
        <taxon>Viridiplantae</taxon>
        <taxon>Streptophyta</taxon>
        <taxon>Embryophyta</taxon>
        <taxon>Tracheophyta</taxon>
        <taxon>Spermatophyta</taxon>
        <taxon>Magnoliopsida</taxon>
        <taxon>eudicotyledons</taxon>
        <taxon>Gunneridae</taxon>
        <taxon>Pentapetalae</taxon>
        <taxon>rosids</taxon>
        <taxon>fabids</taxon>
        <taxon>Rosales</taxon>
        <taxon>Rosaceae</taxon>
        <taxon>Amygdaloideae</taxon>
        <taxon>Amygdaleae</taxon>
        <taxon>Prunus</taxon>
    </lineage>
</organism>
<dbReference type="InterPro" id="IPR015911">
    <property type="entry name" value="Phosphoglycerate_kinase_CS"/>
</dbReference>
<keyword evidence="6 9" id="KW-0418">Kinase</keyword>
<comment type="cofactor">
    <cofactor evidence="1">
        <name>Mg(2+)</name>
        <dbReference type="ChEBI" id="CHEBI:18420"/>
    </cofactor>
</comment>
<name>A0A4Y1RB97_PRUDU</name>
<evidence type="ECO:0000256" key="7">
    <source>
        <dbReference type="ARBA" id="ARBA00022840"/>
    </source>
</evidence>
<evidence type="ECO:0000256" key="8">
    <source>
        <dbReference type="ARBA" id="ARBA00022842"/>
    </source>
</evidence>
<evidence type="ECO:0000256" key="2">
    <source>
        <dbReference type="ARBA" id="ARBA00008982"/>
    </source>
</evidence>
<dbReference type="AlphaFoldDB" id="A0A4Y1RB97"/>
<dbReference type="GO" id="GO:0005829">
    <property type="term" value="C:cytosol"/>
    <property type="evidence" value="ECO:0007669"/>
    <property type="project" value="TreeGrafter"/>
</dbReference>
<dbReference type="SUPFAM" id="SSF53748">
    <property type="entry name" value="Phosphoglycerate kinase"/>
    <property type="match status" value="1"/>
</dbReference>
<dbReference type="InterPro" id="IPR015824">
    <property type="entry name" value="Phosphoglycerate_kinase_N"/>
</dbReference>
<dbReference type="EC" id="2.7.2.3" evidence="3 9"/>
<proteinExistence type="inferred from homology"/>
<dbReference type="PANTHER" id="PTHR11406">
    <property type="entry name" value="PHOSPHOGLYCERATE KINASE"/>
    <property type="match status" value="1"/>
</dbReference>
<keyword evidence="7" id="KW-0067">ATP-binding</keyword>
<keyword evidence="5" id="KW-0547">Nucleotide-binding</keyword>
<evidence type="ECO:0000256" key="1">
    <source>
        <dbReference type="ARBA" id="ARBA00001946"/>
    </source>
</evidence>
<dbReference type="GO" id="GO:0006096">
    <property type="term" value="P:glycolytic process"/>
    <property type="evidence" value="ECO:0007669"/>
    <property type="project" value="InterPro"/>
</dbReference>
<dbReference type="PRINTS" id="PR00477">
    <property type="entry name" value="PHGLYCKINASE"/>
</dbReference>
<evidence type="ECO:0000256" key="3">
    <source>
        <dbReference type="ARBA" id="ARBA00013061"/>
    </source>
</evidence>
<evidence type="ECO:0000256" key="5">
    <source>
        <dbReference type="ARBA" id="ARBA00022741"/>
    </source>
</evidence>
<sequence length="81" mass="8837">MATKRSVSTLKEAELKGKRVFVRVDLNVPLDDNSKITDDTRVRAAVPTIKYLQGHGAKVILASHLVSHASHQSTLSLTCVI</sequence>
<comment type="similarity">
    <text evidence="2 9">Belongs to the phosphoglycerate kinase family.</text>
</comment>
<keyword evidence="8" id="KW-0460">Magnesium</keyword>
<dbReference type="Gene3D" id="3.40.50.1260">
    <property type="entry name" value="Phosphoglycerate kinase, N-terminal domain"/>
    <property type="match status" value="1"/>
</dbReference>
<keyword evidence="4 9" id="KW-0808">Transferase</keyword>
<dbReference type="InterPro" id="IPR001576">
    <property type="entry name" value="Phosphoglycerate_kinase"/>
</dbReference>
<dbReference type="PANTHER" id="PTHR11406:SF27">
    <property type="entry name" value="PHOSPHOGLYCERATE KINASE 3, CYTOSOLIC"/>
    <property type="match status" value="1"/>
</dbReference>
<evidence type="ECO:0000313" key="11">
    <source>
        <dbReference type="EMBL" id="BBH01459.1"/>
    </source>
</evidence>